<evidence type="ECO:0000256" key="1">
    <source>
        <dbReference type="ARBA" id="ARBA00000721"/>
    </source>
</evidence>
<organism evidence="11 12">
    <name type="scientific">Conidiobolus coronatus (strain ATCC 28846 / CBS 209.66 / NRRL 28638)</name>
    <name type="common">Delacroixia coronata</name>
    <dbReference type="NCBI Taxonomy" id="796925"/>
    <lineage>
        <taxon>Eukaryota</taxon>
        <taxon>Fungi</taxon>
        <taxon>Fungi incertae sedis</taxon>
        <taxon>Zoopagomycota</taxon>
        <taxon>Entomophthoromycotina</taxon>
        <taxon>Entomophthoromycetes</taxon>
        <taxon>Entomophthorales</taxon>
        <taxon>Ancylistaceae</taxon>
        <taxon>Conidiobolus</taxon>
    </lineage>
</organism>
<sequence>MSYSNDYHQKLNSIPSISSGKISSKLSEHRETELIDIEFKTSFWVFFEKSQESIRELDSIEHTSANLTNTRIIKFIKRKNGINQKELNLLEIWNIEEGDGELLKIIDLTELHGRIYPEGSFGGVSWTQKGDKFAYIAERVKEPIKENKSNSKLKFNKDLLEDDYKFKQTWGETYGELCEPAIILVDLNKLEEEEEEGIKVIDIIDEFLAPGQLAYSEDDELLYFTGYNIFPRKHGIVYCPNRPSDIYKLNTQNGSYAKFTDSKLAYRSPRIIGNYLYYMGMSIGGAHNQCSSIFKTPLNEFNPEEIVPIVNEAQQIEFPGVYTLEFGHFPLIKLKNKIFLLFNSQWRCYRNILALEINSNEICSISPIPTKPVSFEESNNNDFDTGSWALLDVNNNYLLAKFSSPSKPGELVLGVPELINNKLTINWTVLKSSVYNKEFKELIPDTKWSTLNFEERDPNLELIIIKNSKISKNRLIANIHGGPHSSNFVEFNITNLLLLKLGFTILHINYSGSLGYGQAYNNKLIGKVGDLDVKDCYHSIQKVLELEGIKEAPFVIGGSHGGFLAAHLIGQYPDTFKAAILHNPVINIGANIFLTDITDWNFSECGIYYNFFEPMEPTAEVYSKLYSHSPHQYFDSIKTPSLVILGDKDLRVPPAQSIQWWFHIRKRHPSLFKIISVPNTGHSVDSAEGTIIRLQSINKFLEKYI</sequence>
<dbReference type="SUPFAM" id="SSF82171">
    <property type="entry name" value="DPP6 N-terminal domain-like"/>
    <property type="match status" value="1"/>
</dbReference>
<dbReference type="InterPro" id="IPR045550">
    <property type="entry name" value="AARE_N"/>
</dbReference>
<comment type="subcellular location">
    <subcellularLocation>
        <location evidence="2">Cytoplasm</location>
    </subcellularLocation>
</comment>
<dbReference type="SUPFAM" id="SSF53474">
    <property type="entry name" value="alpha/beta-Hydrolases"/>
    <property type="match status" value="1"/>
</dbReference>
<evidence type="ECO:0000256" key="3">
    <source>
        <dbReference type="ARBA" id="ARBA00010040"/>
    </source>
</evidence>
<comment type="subunit">
    <text evidence="4">Homotetramer.</text>
</comment>
<dbReference type="STRING" id="796925.A0A137PE29"/>
<evidence type="ECO:0000256" key="4">
    <source>
        <dbReference type="ARBA" id="ARBA00011881"/>
    </source>
</evidence>
<comment type="catalytic activity">
    <reaction evidence="1">
        <text>Cleavage of an N-acetyl or N-formyl amino acid from the N-terminus of a polypeptide.</text>
        <dbReference type="EC" id="3.4.19.1"/>
    </reaction>
</comment>
<dbReference type="GO" id="GO:0004252">
    <property type="term" value="F:serine-type endopeptidase activity"/>
    <property type="evidence" value="ECO:0007669"/>
    <property type="project" value="TreeGrafter"/>
</dbReference>
<dbReference type="OrthoDB" id="43744at2759"/>
<dbReference type="Gene3D" id="3.40.50.1820">
    <property type="entry name" value="alpha/beta hydrolase"/>
    <property type="match status" value="1"/>
</dbReference>
<dbReference type="Proteomes" id="UP000070444">
    <property type="component" value="Unassembled WGS sequence"/>
</dbReference>
<evidence type="ECO:0000256" key="8">
    <source>
        <dbReference type="ARBA" id="ARBA00032829"/>
    </source>
</evidence>
<evidence type="ECO:0000259" key="10">
    <source>
        <dbReference type="Pfam" id="PF19283"/>
    </source>
</evidence>
<feature type="domain" description="Acylamino-acid-releasing enzyme N-terminal" evidence="10">
    <location>
        <begin position="90"/>
        <end position="252"/>
    </location>
</feature>
<dbReference type="InterPro" id="IPR029058">
    <property type="entry name" value="AB_hydrolase_fold"/>
</dbReference>
<dbReference type="InterPro" id="IPR001375">
    <property type="entry name" value="Peptidase_S9_cat"/>
</dbReference>
<name>A0A137PE29_CONC2</name>
<dbReference type="OMA" id="WNKDSTH"/>
<evidence type="ECO:0000313" key="11">
    <source>
        <dbReference type="EMBL" id="KXN73264.1"/>
    </source>
</evidence>
<dbReference type="PANTHER" id="PTHR42776:SF4">
    <property type="entry name" value="ACYLAMINO-ACID-RELEASING ENZYME"/>
    <property type="match status" value="1"/>
</dbReference>
<feature type="domain" description="Acylamino-acid-releasing enzyme N-terminal" evidence="10">
    <location>
        <begin position="304"/>
        <end position="431"/>
    </location>
</feature>
<keyword evidence="12" id="KW-1185">Reference proteome</keyword>
<reference evidence="11 12" key="1">
    <citation type="journal article" date="2015" name="Genome Biol. Evol.">
        <title>Phylogenomic analyses indicate that early fungi evolved digesting cell walls of algal ancestors of land plants.</title>
        <authorList>
            <person name="Chang Y."/>
            <person name="Wang S."/>
            <person name="Sekimoto S."/>
            <person name="Aerts A.L."/>
            <person name="Choi C."/>
            <person name="Clum A."/>
            <person name="LaButti K.M."/>
            <person name="Lindquist E.A."/>
            <person name="Yee Ngan C."/>
            <person name="Ohm R.A."/>
            <person name="Salamov A.A."/>
            <person name="Grigoriev I.V."/>
            <person name="Spatafora J.W."/>
            <person name="Berbee M.L."/>
        </authorList>
    </citation>
    <scope>NUCLEOTIDE SEQUENCE [LARGE SCALE GENOMIC DNA]</scope>
    <source>
        <strain evidence="11 12">NRRL 28638</strain>
    </source>
</reference>
<evidence type="ECO:0000256" key="6">
    <source>
        <dbReference type="ARBA" id="ARBA00022490"/>
    </source>
</evidence>
<dbReference type="Pfam" id="PF00326">
    <property type="entry name" value="Peptidase_S9"/>
    <property type="match status" value="1"/>
</dbReference>
<evidence type="ECO:0000313" key="12">
    <source>
        <dbReference type="Proteomes" id="UP000070444"/>
    </source>
</evidence>
<protein>
    <recommendedName>
        <fullName evidence="5">acylaminoacyl-peptidase</fullName>
        <ecNumber evidence="5">3.4.19.1</ecNumber>
    </recommendedName>
    <alternativeName>
        <fullName evidence="8">Dipeptidyl-peptidase V</fullName>
    </alternativeName>
</protein>
<dbReference type="GO" id="GO:0005737">
    <property type="term" value="C:cytoplasm"/>
    <property type="evidence" value="ECO:0007669"/>
    <property type="project" value="UniProtKB-SubCell"/>
</dbReference>
<keyword evidence="6" id="KW-0963">Cytoplasm</keyword>
<dbReference type="EC" id="3.4.19.1" evidence="5"/>
<dbReference type="EMBL" id="KQ964440">
    <property type="protein sequence ID" value="KXN73264.1"/>
    <property type="molecule type" value="Genomic_DNA"/>
</dbReference>
<keyword evidence="7 11" id="KW-0378">Hydrolase</keyword>
<feature type="domain" description="Peptidase S9 prolyl oligopeptidase catalytic" evidence="9">
    <location>
        <begin position="491"/>
        <end position="704"/>
    </location>
</feature>
<dbReference type="PANTHER" id="PTHR42776">
    <property type="entry name" value="SERINE PEPTIDASE S9 FAMILY MEMBER"/>
    <property type="match status" value="1"/>
</dbReference>
<evidence type="ECO:0000256" key="5">
    <source>
        <dbReference type="ARBA" id="ARBA00012917"/>
    </source>
</evidence>
<dbReference type="GO" id="GO:0006508">
    <property type="term" value="P:proteolysis"/>
    <property type="evidence" value="ECO:0007669"/>
    <property type="project" value="InterPro"/>
</dbReference>
<accession>A0A137PE29</accession>
<evidence type="ECO:0000256" key="7">
    <source>
        <dbReference type="ARBA" id="ARBA00022801"/>
    </source>
</evidence>
<dbReference type="AlphaFoldDB" id="A0A137PE29"/>
<dbReference type="GO" id="GO:0008242">
    <property type="term" value="F:omega peptidase activity"/>
    <property type="evidence" value="ECO:0007669"/>
    <property type="project" value="UniProtKB-EC"/>
</dbReference>
<proteinExistence type="inferred from homology"/>
<gene>
    <name evidence="11" type="ORF">CONCODRAFT_167637</name>
</gene>
<comment type="similarity">
    <text evidence="3">Belongs to the peptidase S9C family.</text>
</comment>
<dbReference type="Pfam" id="PF19283">
    <property type="entry name" value="APEH_N"/>
    <property type="match status" value="2"/>
</dbReference>
<evidence type="ECO:0000256" key="2">
    <source>
        <dbReference type="ARBA" id="ARBA00004496"/>
    </source>
</evidence>
<evidence type="ECO:0000259" key="9">
    <source>
        <dbReference type="Pfam" id="PF00326"/>
    </source>
</evidence>